<proteinExistence type="predicted"/>
<dbReference type="CDD" id="cd00429">
    <property type="entry name" value="RPE"/>
    <property type="match status" value="1"/>
</dbReference>
<comment type="caution">
    <text evidence="3">The sequence shown here is derived from an EMBL/GenBank/DDBJ whole genome shotgun (WGS) entry which is preliminary data.</text>
</comment>
<dbReference type="EMBL" id="PDXQ01000002">
    <property type="protein sequence ID" value="TRZ28496.1"/>
    <property type="molecule type" value="Genomic_DNA"/>
</dbReference>
<evidence type="ECO:0000256" key="1">
    <source>
        <dbReference type="ARBA" id="ARBA00022723"/>
    </source>
</evidence>
<dbReference type="GO" id="GO:0016857">
    <property type="term" value="F:racemase and epimerase activity, acting on carbohydrates and derivatives"/>
    <property type="evidence" value="ECO:0007669"/>
    <property type="project" value="InterPro"/>
</dbReference>
<dbReference type="PANTHER" id="PTHR11749">
    <property type="entry name" value="RIBULOSE-5-PHOSPHATE-3-EPIMERASE"/>
    <property type="match status" value="1"/>
</dbReference>
<dbReference type="SUPFAM" id="SSF51366">
    <property type="entry name" value="Ribulose-phoshate binding barrel"/>
    <property type="match status" value="1"/>
</dbReference>
<dbReference type="RefSeq" id="WP_016179058.1">
    <property type="nucleotide sequence ID" value="NZ_CAAKOC010000207.1"/>
</dbReference>
<dbReference type="PROSITE" id="PS01086">
    <property type="entry name" value="RIBUL_P_3_EPIMER_2"/>
    <property type="match status" value="1"/>
</dbReference>
<evidence type="ECO:0000313" key="4">
    <source>
        <dbReference type="Proteomes" id="UP000316316"/>
    </source>
</evidence>
<protein>
    <submittedName>
        <fullName evidence="3">Allulose-6-phosphate 3-epimerase</fullName>
    </submittedName>
</protein>
<keyword evidence="1" id="KW-0479">Metal-binding</keyword>
<evidence type="ECO:0000256" key="2">
    <source>
        <dbReference type="ARBA" id="ARBA00023235"/>
    </source>
</evidence>
<dbReference type="GO" id="GO:0046872">
    <property type="term" value="F:metal ion binding"/>
    <property type="evidence" value="ECO:0007669"/>
    <property type="project" value="UniProtKB-KW"/>
</dbReference>
<evidence type="ECO:0000313" key="3">
    <source>
        <dbReference type="EMBL" id="TRZ28496.1"/>
    </source>
</evidence>
<accession>A0A4P8KDB9</accession>
<dbReference type="Pfam" id="PF00834">
    <property type="entry name" value="Ribul_P_3_epim"/>
    <property type="match status" value="1"/>
</dbReference>
<name>A0A4P8KDB9_ENTAV</name>
<dbReference type="InterPro" id="IPR000056">
    <property type="entry name" value="Ribul_P_3_epim-like"/>
</dbReference>
<reference evidence="3 4" key="1">
    <citation type="submission" date="2017-10" db="EMBL/GenBank/DDBJ databases">
        <title>FDA dAtabase for Regulatory Grade micrObial Sequences (FDA-ARGOS): Supporting development and validation of Infectious Disease Dx tests.</title>
        <authorList>
            <person name="Campos J."/>
            <person name="Goldberg B."/>
            <person name="Tallon L.J."/>
            <person name="Sadzewicz L."/>
            <person name="Sengamalay N."/>
            <person name="Ott S."/>
            <person name="Godinez A."/>
            <person name="Nagaraj S."/>
            <person name="Vyas G."/>
            <person name="Aluvathingal J."/>
            <person name="Nadendla S."/>
            <person name="Geyer C."/>
            <person name="Nandy P."/>
            <person name="Hobson J."/>
            <person name="Sichtig H."/>
        </authorList>
    </citation>
    <scope>NUCLEOTIDE SEQUENCE [LARGE SCALE GENOMIC DNA]</scope>
    <source>
        <strain evidence="3 4">FDAARGOS_185</strain>
    </source>
</reference>
<sequence>MKVKFSPSLMCMDLLNIEKEIKILDPESDYYHVDILDWHYVKNMSLAPCFMAEINKISKVPQDVHLYVDNLDVDLVDLCIDSGAEIVTMPPEIIEKMAFRLFNHIHQRGKKTGIFINPATPLSVILPYAKHIDRLLIMTVDPGFAGQAFIDETLEKIKEAKEWKEKYGYHYEIAVDGCCNEKYYKQLYDVGTEVFILGGSGLFSKSKDTKEAIAIAKNYIEEATK</sequence>
<dbReference type="GO" id="GO:0005975">
    <property type="term" value="P:carbohydrate metabolic process"/>
    <property type="evidence" value="ECO:0007669"/>
    <property type="project" value="InterPro"/>
</dbReference>
<organism evidence="3 4">
    <name type="scientific">Enterococcus avium</name>
    <name type="common">Streptococcus avium</name>
    <dbReference type="NCBI Taxonomy" id="33945"/>
    <lineage>
        <taxon>Bacteria</taxon>
        <taxon>Bacillati</taxon>
        <taxon>Bacillota</taxon>
        <taxon>Bacilli</taxon>
        <taxon>Lactobacillales</taxon>
        <taxon>Enterococcaceae</taxon>
        <taxon>Enterococcus</taxon>
    </lineage>
</organism>
<dbReference type="Gene3D" id="3.20.20.70">
    <property type="entry name" value="Aldolase class I"/>
    <property type="match status" value="1"/>
</dbReference>
<dbReference type="InterPro" id="IPR013785">
    <property type="entry name" value="Aldolase_TIM"/>
</dbReference>
<dbReference type="InterPro" id="IPR011060">
    <property type="entry name" value="RibuloseP-bd_barrel"/>
</dbReference>
<keyword evidence="2" id="KW-0413">Isomerase</keyword>
<dbReference type="NCBIfam" id="NF007266">
    <property type="entry name" value="PRK09722.1"/>
    <property type="match status" value="1"/>
</dbReference>
<dbReference type="Proteomes" id="UP000316316">
    <property type="component" value="Unassembled WGS sequence"/>
</dbReference>
<dbReference type="AlphaFoldDB" id="A0A4P8KDB9"/>
<gene>
    <name evidence="3" type="ORF">AUF17_17425</name>
</gene>